<dbReference type="Proteomes" id="UP001378188">
    <property type="component" value="Unassembled WGS sequence"/>
</dbReference>
<organism evidence="3 4">
    <name type="scientific">Microbaculum marinum</name>
    <dbReference type="NCBI Taxonomy" id="1764581"/>
    <lineage>
        <taxon>Bacteria</taxon>
        <taxon>Pseudomonadati</taxon>
        <taxon>Pseudomonadota</taxon>
        <taxon>Alphaproteobacteria</taxon>
        <taxon>Hyphomicrobiales</taxon>
        <taxon>Tepidamorphaceae</taxon>
        <taxon>Microbaculum</taxon>
    </lineage>
</organism>
<dbReference type="SMART" id="SM00347">
    <property type="entry name" value="HTH_MARR"/>
    <property type="match status" value="1"/>
</dbReference>
<evidence type="ECO:0000313" key="3">
    <source>
        <dbReference type="EMBL" id="MEJ8574889.1"/>
    </source>
</evidence>
<dbReference type="InterPro" id="IPR000835">
    <property type="entry name" value="HTH_MarR-typ"/>
</dbReference>
<proteinExistence type="predicted"/>
<dbReference type="PRINTS" id="PR00598">
    <property type="entry name" value="HTHMARR"/>
</dbReference>
<dbReference type="AlphaFoldDB" id="A0AAW9RMQ1"/>
<dbReference type="GO" id="GO:0003700">
    <property type="term" value="F:DNA-binding transcription factor activity"/>
    <property type="evidence" value="ECO:0007669"/>
    <property type="project" value="InterPro"/>
</dbReference>
<dbReference type="Gene3D" id="1.10.10.10">
    <property type="entry name" value="Winged helix-like DNA-binding domain superfamily/Winged helix DNA-binding domain"/>
    <property type="match status" value="1"/>
</dbReference>
<evidence type="ECO:0000259" key="2">
    <source>
        <dbReference type="PROSITE" id="PS50995"/>
    </source>
</evidence>
<dbReference type="GO" id="GO:0006950">
    <property type="term" value="P:response to stress"/>
    <property type="evidence" value="ECO:0007669"/>
    <property type="project" value="TreeGrafter"/>
</dbReference>
<dbReference type="InterPro" id="IPR036388">
    <property type="entry name" value="WH-like_DNA-bd_sf"/>
</dbReference>
<dbReference type="PANTHER" id="PTHR33164:SF43">
    <property type="entry name" value="HTH-TYPE TRANSCRIPTIONAL REPRESSOR YETL"/>
    <property type="match status" value="1"/>
</dbReference>
<dbReference type="RefSeq" id="WP_340332591.1">
    <property type="nucleotide sequence ID" value="NZ_JAZHOF010000014.1"/>
</dbReference>
<keyword evidence="4" id="KW-1185">Reference proteome</keyword>
<dbReference type="PANTHER" id="PTHR33164">
    <property type="entry name" value="TRANSCRIPTIONAL REGULATOR, MARR FAMILY"/>
    <property type="match status" value="1"/>
</dbReference>
<comment type="caution">
    <text evidence="3">The sequence shown here is derived from an EMBL/GenBank/DDBJ whole genome shotgun (WGS) entry which is preliminary data.</text>
</comment>
<gene>
    <name evidence="3" type="ORF">V3328_25670</name>
</gene>
<accession>A0AAW9RMQ1</accession>
<dbReference type="EMBL" id="JAZHOF010000014">
    <property type="protein sequence ID" value="MEJ8574889.1"/>
    <property type="molecule type" value="Genomic_DNA"/>
</dbReference>
<dbReference type="InterPro" id="IPR036390">
    <property type="entry name" value="WH_DNA-bd_sf"/>
</dbReference>
<evidence type="ECO:0000256" key="1">
    <source>
        <dbReference type="SAM" id="MobiDB-lite"/>
    </source>
</evidence>
<feature type="compositionally biased region" description="Gly residues" evidence="1">
    <location>
        <begin position="7"/>
        <end position="19"/>
    </location>
</feature>
<dbReference type="PROSITE" id="PS50995">
    <property type="entry name" value="HTH_MARR_2"/>
    <property type="match status" value="1"/>
</dbReference>
<name>A0AAW9RMQ1_9HYPH</name>
<protein>
    <submittedName>
        <fullName evidence="3">MarR family transcriptional regulator</fullName>
    </submittedName>
</protein>
<evidence type="ECO:0000313" key="4">
    <source>
        <dbReference type="Proteomes" id="UP001378188"/>
    </source>
</evidence>
<dbReference type="InterPro" id="IPR039422">
    <property type="entry name" value="MarR/SlyA-like"/>
</dbReference>
<dbReference type="Pfam" id="PF12802">
    <property type="entry name" value="MarR_2"/>
    <property type="match status" value="1"/>
</dbReference>
<feature type="region of interest" description="Disordered" evidence="1">
    <location>
        <begin position="1"/>
        <end position="26"/>
    </location>
</feature>
<dbReference type="SUPFAM" id="SSF46785">
    <property type="entry name" value="Winged helix' DNA-binding domain"/>
    <property type="match status" value="1"/>
</dbReference>
<reference evidence="3 4" key="1">
    <citation type="submission" date="2024-02" db="EMBL/GenBank/DDBJ databases">
        <title>Genome analysis and characterization of Microbaculum marinisediminis sp. nov., isolated from marine sediment.</title>
        <authorList>
            <person name="Du Z.-J."/>
            <person name="Ye Y.-Q."/>
            <person name="Zhang Z.-R."/>
            <person name="Yuan S.-M."/>
            <person name="Zhang X.-Y."/>
        </authorList>
    </citation>
    <scope>NUCLEOTIDE SEQUENCE [LARGE SCALE GENOMIC DNA]</scope>
    <source>
        <strain evidence="3 4">SDUM1044001</strain>
    </source>
</reference>
<feature type="domain" description="HTH marR-type" evidence="2">
    <location>
        <begin position="36"/>
        <end position="168"/>
    </location>
</feature>
<sequence>MESEGRTGTGGAADGGSRGRSGKADGSAEIDYGELPSYIGYLLRRAQATIFRDFERALGDIGLTPGAFGILMLIRANPGITQMDLANAFGIDKSTLTPVLNRLEAGGLVRREQLAHDRRYNALFFEEARKDFFEHARKRVRQFEQSVADRLAPDEQAELVRLIGKLQAAQS</sequence>